<evidence type="ECO:0000256" key="2">
    <source>
        <dbReference type="ARBA" id="ARBA00008929"/>
    </source>
</evidence>
<evidence type="ECO:0000256" key="5">
    <source>
        <dbReference type="ARBA" id="ARBA00022989"/>
    </source>
</evidence>
<dbReference type="InterPro" id="IPR052049">
    <property type="entry name" value="Electron_transfer_protein"/>
</dbReference>
<evidence type="ECO:0000256" key="4">
    <source>
        <dbReference type="ARBA" id="ARBA00022692"/>
    </source>
</evidence>
<keyword evidence="4 7" id="KW-0812">Transmembrane</keyword>
<feature type="transmembrane region" description="Helical" evidence="7">
    <location>
        <begin position="20"/>
        <end position="43"/>
    </location>
</feature>
<dbReference type="PANTHER" id="PTHR34856:SF2">
    <property type="entry name" value="PROTEIN NRFD"/>
    <property type="match status" value="1"/>
</dbReference>
<feature type="transmembrane region" description="Helical" evidence="7">
    <location>
        <begin position="93"/>
        <end position="115"/>
    </location>
</feature>
<gene>
    <name evidence="8" type="ORF">SAMD00020551_0437</name>
</gene>
<sequence length="316" mass="34806">MYLIDKEVKEMNFHAYWDYRVALDLFLGGVGIGVFLLAAYFSLVFKEKSLKVTRLGFILAPVLVGLGVFALLTELGKPFRMLSTFINVNPTSVTSWGGFLQTIFILLSFVIFLVVWKHKQNAYQMGLFKGLVIAGSVFALAVGIYHGLLLMSLGVPGWANGLIPLMFLVSSILSGSSVLMVIEAVFMRSIITKNKEVYSETAVSSDAQVFTYSKLLVSLVAIQALLILTWRISLNSAGTEAIIAYQNLISHFGVYWWILVIVIGLIIPLAIAGYSTIKKIKMNFYTAMAFTAVVLIGSYAFKHIILYSGQIPLAGL</sequence>
<organism evidence="8 9">
    <name type="scientific">Mesobacillus selenatarsenatis (strain DSM 18680 / JCM 14380 / FERM P-15431 / SF-1)</name>
    <dbReference type="NCBI Taxonomy" id="1321606"/>
    <lineage>
        <taxon>Bacteria</taxon>
        <taxon>Bacillati</taxon>
        <taxon>Bacillota</taxon>
        <taxon>Bacilli</taxon>
        <taxon>Bacillales</taxon>
        <taxon>Bacillaceae</taxon>
        <taxon>Mesobacillus</taxon>
    </lineage>
</organism>
<dbReference type="RefSeq" id="WP_232310355.1">
    <property type="nucleotide sequence ID" value="NZ_BASE01000009.1"/>
</dbReference>
<dbReference type="Gene3D" id="1.20.1630.10">
    <property type="entry name" value="Formate dehydrogenase/DMSO reductase domain"/>
    <property type="match status" value="1"/>
</dbReference>
<keyword evidence="5 7" id="KW-1133">Transmembrane helix</keyword>
<comment type="similarity">
    <text evidence="2">Belongs to the NrfD family.</text>
</comment>
<dbReference type="Proteomes" id="UP000031014">
    <property type="component" value="Unassembled WGS sequence"/>
</dbReference>
<evidence type="ECO:0000256" key="6">
    <source>
        <dbReference type="ARBA" id="ARBA00023136"/>
    </source>
</evidence>
<feature type="transmembrane region" description="Helical" evidence="7">
    <location>
        <begin position="162"/>
        <end position="186"/>
    </location>
</feature>
<feature type="transmembrane region" description="Helical" evidence="7">
    <location>
        <begin position="127"/>
        <end position="150"/>
    </location>
</feature>
<evidence type="ECO:0000256" key="1">
    <source>
        <dbReference type="ARBA" id="ARBA00004651"/>
    </source>
</evidence>
<accession>A0A0A8WXB4</accession>
<protein>
    <submittedName>
        <fullName evidence="8">NrfD protein</fullName>
    </submittedName>
</protein>
<dbReference type="Pfam" id="PF03916">
    <property type="entry name" value="NrfD"/>
    <property type="match status" value="1"/>
</dbReference>
<feature type="transmembrane region" description="Helical" evidence="7">
    <location>
        <begin position="254"/>
        <end position="277"/>
    </location>
</feature>
<feature type="transmembrane region" description="Helical" evidence="7">
    <location>
        <begin position="284"/>
        <end position="306"/>
    </location>
</feature>
<dbReference type="AlphaFoldDB" id="A0A0A8WXB4"/>
<keyword evidence="9" id="KW-1185">Reference proteome</keyword>
<dbReference type="STRING" id="1321606.SAMD00020551_0437"/>
<name>A0A0A8WXB4_MESS1</name>
<dbReference type="GO" id="GO:0005886">
    <property type="term" value="C:plasma membrane"/>
    <property type="evidence" value="ECO:0007669"/>
    <property type="project" value="UniProtKB-SubCell"/>
</dbReference>
<reference evidence="8 9" key="1">
    <citation type="submission" date="2013-06" db="EMBL/GenBank/DDBJ databases">
        <title>Whole genome shotgun sequence of Bacillus selenatarsenatis SF-1.</title>
        <authorList>
            <person name="Kuroda M."/>
            <person name="Sei K."/>
            <person name="Yamashita M."/>
            <person name="Ike M."/>
        </authorList>
    </citation>
    <scope>NUCLEOTIDE SEQUENCE [LARGE SCALE GENOMIC DNA]</scope>
    <source>
        <strain evidence="8 9">SF-1</strain>
    </source>
</reference>
<comment type="subcellular location">
    <subcellularLocation>
        <location evidence="1">Cell membrane</location>
        <topology evidence="1">Multi-pass membrane protein</topology>
    </subcellularLocation>
</comment>
<comment type="caution">
    <text evidence="8">The sequence shown here is derived from an EMBL/GenBank/DDBJ whole genome shotgun (WGS) entry which is preliminary data.</text>
</comment>
<keyword evidence="3" id="KW-1003">Cell membrane</keyword>
<proteinExistence type="inferred from homology"/>
<evidence type="ECO:0000313" key="9">
    <source>
        <dbReference type="Proteomes" id="UP000031014"/>
    </source>
</evidence>
<dbReference type="InterPro" id="IPR005614">
    <property type="entry name" value="NrfD-like"/>
</dbReference>
<feature type="transmembrane region" description="Helical" evidence="7">
    <location>
        <begin position="55"/>
        <end position="73"/>
    </location>
</feature>
<dbReference type="EMBL" id="BASE01000009">
    <property type="protein sequence ID" value="GAM12305.1"/>
    <property type="molecule type" value="Genomic_DNA"/>
</dbReference>
<dbReference type="PANTHER" id="PTHR34856">
    <property type="entry name" value="PROTEIN NRFD"/>
    <property type="match status" value="1"/>
</dbReference>
<feature type="transmembrane region" description="Helical" evidence="7">
    <location>
        <begin position="215"/>
        <end position="234"/>
    </location>
</feature>
<evidence type="ECO:0000313" key="8">
    <source>
        <dbReference type="EMBL" id="GAM12305.1"/>
    </source>
</evidence>
<evidence type="ECO:0000256" key="3">
    <source>
        <dbReference type="ARBA" id="ARBA00022475"/>
    </source>
</evidence>
<evidence type="ECO:0000256" key="7">
    <source>
        <dbReference type="SAM" id="Phobius"/>
    </source>
</evidence>
<keyword evidence="6 7" id="KW-0472">Membrane</keyword>